<comment type="caution">
    <text evidence="2">The sequence shown here is derived from an EMBL/GenBank/DDBJ whole genome shotgun (WGS) entry which is preliminary data.</text>
</comment>
<feature type="compositionally biased region" description="Polar residues" evidence="1">
    <location>
        <begin position="257"/>
        <end position="268"/>
    </location>
</feature>
<evidence type="ECO:0000313" key="2">
    <source>
        <dbReference type="EMBL" id="TQB74900.1"/>
    </source>
</evidence>
<accession>A0A507R1S0</accession>
<proteinExistence type="predicted"/>
<keyword evidence="3" id="KW-1185">Reference proteome</keyword>
<dbReference type="EMBL" id="VIFY01000026">
    <property type="protein sequence ID" value="TQB74900.1"/>
    <property type="molecule type" value="Genomic_DNA"/>
</dbReference>
<sequence>MRDEGPRRLLGAQDLRTWKLPSGQLLGVVLQGDWLKHHQVEASGRPDEGLLLRPRTADFPSFTESFPGRTPRSPDRVHSKEVTLIPFKSESINVARSCAGPRSPRKCDRFTGSISFQERIPAVDIRKINPDELSHRPSTEKQAVKITGKELVPERDDSIHSVRPTEPGVIPLNVVQPTVDTFTQAKGHNGLSDQAPPSGPSHGVKSFPSQNRGNISLLSAPTRPRGGQRLRDSSWSGTLAARRVSMPATSLGPATVTRGSITPSTPGNETHRPHRQHGVTSAVCPRGQRFTDYLACLPQIIPGGKVLSLGLDPAIGRRISQLEIDKEKIMEQFAERHRFRRACVKDWGQVDRESSIGSLKSELAEGHLHQIAEGDDICRGTVF</sequence>
<name>A0A507R1S0_MONPU</name>
<feature type="region of interest" description="Disordered" evidence="1">
    <location>
        <begin position="184"/>
        <end position="280"/>
    </location>
</feature>
<protein>
    <submittedName>
        <fullName evidence="2">Uncharacterized protein</fullName>
    </submittedName>
</protein>
<reference evidence="2 3" key="1">
    <citation type="submission" date="2019-06" db="EMBL/GenBank/DDBJ databases">
        <title>Wine fermentation using esterase from Monascus purpureus.</title>
        <authorList>
            <person name="Geng C."/>
            <person name="Zhang Y."/>
        </authorList>
    </citation>
    <scope>NUCLEOTIDE SEQUENCE [LARGE SCALE GENOMIC DNA]</scope>
    <source>
        <strain evidence="2">HQ1</strain>
    </source>
</reference>
<gene>
    <name evidence="2" type="ORF">MPDQ_004131</name>
</gene>
<dbReference type="AlphaFoldDB" id="A0A507R1S0"/>
<evidence type="ECO:0000313" key="3">
    <source>
        <dbReference type="Proteomes" id="UP000319663"/>
    </source>
</evidence>
<dbReference type="Proteomes" id="UP000319663">
    <property type="component" value="Unassembled WGS sequence"/>
</dbReference>
<dbReference type="STRING" id="5098.A0A507R1S0"/>
<evidence type="ECO:0000256" key="1">
    <source>
        <dbReference type="SAM" id="MobiDB-lite"/>
    </source>
</evidence>
<feature type="compositionally biased region" description="Polar residues" evidence="1">
    <location>
        <begin position="207"/>
        <end position="219"/>
    </location>
</feature>
<organism evidence="2 3">
    <name type="scientific">Monascus purpureus</name>
    <name type="common">Red mold</name>
    <name type="synonym">Monascus anka</name>
    <dbReference type="NCBI Taxonomy" id="5098"/>
    <lineage>
        <taxon>Eukaryota</taxon>
        <taxon>Fungi</taxon>
        <taxon>Dikarya</taxon>
        <taxon>Ascomycota</taxon>
        <taxon>Pezizomycotina</taxon>
        <taxon>Eurotiomycetes</taxon>
        <taxon>Eurotiomycetidae</taxon>
        <taxon>Eurotiales</taxon>
        <taxon>Aspergillaceae</taxon>
        <taxon>Monascus</taxon>
    </lineage>
</organism>